<dbReference type="InterPro" id="IPR044053">
    <property type="entry name" value="AsaB-like"/>
</dbReference>
<accession>A0A2J6TH55</accession>
<keyword evidence="3" id="KW-1185">Reference proteome</keyword>
<dbReference type="GeneID" id="36582430"/>
<evidence type="ECO:0000313" key="3">
    <source>
        <dbReference type="Proteomes" id="UP000235371"/>
    </source>
</evidence>
<organism evidence="2 3">
    <name type="scientific">Hyaloscypha bicolor E</name>
    <dbReference type="NCBI Taxonomy" id="1095630"/>
    <lineage>
        <taxon>Eukaryota</taxon>
        <taxon>Fungi</taxon>
        <taxon>Dikarya</taxon>
        <taxon>Ascomycota</taxon>
        <taxon>Pezizomycotina</taxon>
        <taxon>Leotiomycetes</taxon>
        <taxon>Helotiales</taxon>
        <taxon>Hyaloscyphaceae</taxon>
        <taxon>Hyaloscypha</taxon>
        <taxon>Hyaloscypha bicolor</taxon>
    </lineage>
</organism>
<comment type="similarity">
    <text evidence="1">Belongs to the asaB hydroxylase/desaturase family.</text>
</comment>
<dbReference type="RefSeq" id="XP_024739251.1">
    <property type="nucleotide sequence ID" value="XM_024874350.1"/>
</dbReference>
<dbReference type="STRING" id="1095630.A0A2J6TH55"/>
<evidence type="ECO:0000313" key="2">
    <source>
        <dbReference type="EMBL" id="PMD62347.1"/>
    </source>
</evidence>
<sequence>MDVEQTKLSTGPAVAKLRCVAAGHVPESSLHNFLLPAMTEFGDERLLPLHSIRPIHTKLKLGSATDRLDAHGFTAVNYPTALHAPPYTSLSLTDPELLKQYFIPETSEMIKDITGCKTAIPEALLLRAALWSEDADALASHGANKTAPSELETGFPQFIGFNPEKGPVSPASKIHLDYSPTGARIHIRNFHPDIVRAAADIIHHEDSLLAAGKSLKDDYRDCDGPRWALFSVWRPLKTVQRDSLVVADFRTCKADDYVTVQVKFPALGRPGSDETHTIESLVARYSEGHKWYWIDKQTPEEVMVLRFFDSDLEAQGYTASGGVLHSSVEVLGTENEEVRGSLEIRYFCIW</sequence>
<dbReference type="EMBL" id="KZ613783">
    <property type="protein sequence ID" value="PMD62347.1"/>
    <property type="molecule type" value="Genomic_DNA"/>
</dbReference>
<evidence type="ECO:0000256" key="1">
    <source>
        <dbReference type="ARBA" id="ARBA00023604"/>
    </source>
</evidence>
<dbReference type="NCBIfam" id="NF041278">
    <property type="entry name" value="CmcJ_NvfI_EfuI"/>
    <property type="match status" value="1"/>
</dbReference>
<proteinExistence type="inferred from homology"/>
<dbReference type="InParanoid" id="A0A2J6TH55"/>
<dbReference type="PANTHER" id="PTHR34598:SF3">
    <property type="entry name" value="OXIDOREDUCTASE AN1597"/>
    <property type="match status" value="1"/>
</dbReference>
<dbReference type="GO" id="GO:0016491">
    <property type="term" value="F:oxidoreductase activity"/>
    <property type="evidence" value="ECO:0007669"/>
    <property type="project" value="InterPro"/>
</dbReference>
<gene>
    <name evidence="2" type="ORF">K444DRAFT_524340</name>
</gene>
<dbReference type="OrthoDB" id="412788at2759"/>
<name>A0A2J6TH55_9HELO</name>
<dbReference type="AlphaFoldDB" id="A0A2J6TH55"/>
<dbReference type="PANTHER" id="PTHR34598">
    <property type="entry name" value="BLL6449 PROTEIN"/>
    <property type="match status" value="1"/>
</dbReference>
<protein>
    <submittedName>
        <fullName evidence="2">GA4 desaturase</fullName>
    </submittedName>
</protein>
<reference evidence="2 3" key="1">
    <citation type="submission" date="2016-04" db="EMBL/GenBank/DDBJ databases">
        <title>A degradative enzymes factory behind the ericoid mycorrhizal symbiosis.</title>
        <authorList>
            <consortium name="DOE Joint Genome Institute"/>
            <person name="Martino E."/>
            <person name="Morin E."/>
            <person name="Grelet G."/>
            <person name="Kuo A."/>
            <person name="Kohler A."/>
            <person name="Daghino S."/>
            <person name="Barry K."/>
            <person name="Choi C."/>
            <person name="Cichocki N."/>
            <person name="Clum A."/>
            <person name="Copeland A."/>
            <person name="Hainaut M."/>
            <person name="Haridas S."/>
            <person name="Labutti K."/>
            <person name="Lindquist E."/>
            <person name="Lipzen A."/>
            <person name="Khouja H.-R."/>
            <person name="Murat C."/>
            <person name="Ohm R."/>
            <person name="Olson A."/>
            <person name="Spatafora J."/>
            <person name="Veneault-Fourrey C."/>
            <person name="Henrissat B."/>
            <person name="Grigoriev I."/>
            <person name="Martin F."/>
            <person name="Perotto S."/>
        </authorList>
    </citation>
    <scope>NUCLEOTIDE SEQUENCE [LARGE SCALE GENOMIC DNA]</scope>
    <source>
        <strain evidence="2 3">E</strain>
    </source>
</reference>
<dbReference type="Proteomes" id="UP000235371">
    <property type="component" value="Unassembled WGS sequence"/>
</dbReference>